<dbReference type="FunFam" id="2.70.150.10:FF:000002">
    <property type="entry name" value="Copper-transporting ATPase 1, putative"/>
    <property type="match status" value="1"/>
</dbReference>
<keyword evidence="12" id="KW-0460">Magnesium</keyword>
<dbReference type="PROSITE" id="PS01047">
    <property type="entry name" value="HMA_1"/>
    <property type="match status" value="1"/>
</dbReference>
<dbReference type="GO" id="GO:0055070">
    <property type="term" value="P:copper ion homeostasis"/>
    <property type="evidence" value="ECO:0007669"/>
    <property type="project" value="TreeGrafter"/>
</dbReference>
<keyword evidence="5" id="KW-0813">Transport</keyword>
<dbReference type="PRINTS" id="PR00119">
    <property type="entry name" value="CATATPASE"/>
</dbReference>
<evidence type="ECO:0000256" key="2">
    <source>
        <dbReference type="ARBA" id="ARBA00006024"/>
    </source>
</evidence>
<protein>
    <recommendedName>
        <fullName evidence="4">Copper-exporting P-type ATPase</fullName>
        <ecNumber evidence="3">7.2.2.8</ecNumber>
    </recommendedName>
    <alternativeName>
        <fullName evidence="18">Copper-exporting P-type ATPase A</fullName>
    </alternativeName>
    <alternativeName>
        <fullName evidence="19">Cu(+)-exporting ATPase</fullName>
    </alternativeName>
</protein>
<feature type="domain" description="HMA" evidence="22">
    <location>
        <begin position="4"/>
        <end position="70"/>
    </location>
</feature>
<keyword evidence="14 21" id="KW-1133">Transmembrane helix</keyword>
<dbReference type="InterPro" id="IPR008250">
    <property type="entry name" value="ATPase_P-typ_transduc_dom_A_sf"/>
</dbReference>
<dbReference type="Gene3D" id="3.40.1110.10">
    <property type="entry name" value="Calcium-transporting ATPase, cytoplasmic domain N"/>
    <property type="match status" value="1"/>
</dbReference>
<dbReference type="InterPro" id="IPR006121">
    <property type="entry name" value="HMA_dom"/>
</dbReference>
<evidence type="ECO:0000256" key="13">
    <source>
        <dbReference type="ARBA" id="ARBA00022967"/>
    </source>
</evidence>
<dbReference type="Gene3D" id="2.70.150.10">
    <property type="entry name" value="Calcium-transporting ATPase, cytoplasmic transduction domain A"/>
    <property type="match status" value="1"/>
</dbReference>
<keyword evidence="15" id="KW-0186">Copper</keyword>
<dbReference type="SUPFAM" id="SSF56784">
    <property type="entry name" value="HAD-like"/>
    <property type="match status" value="1"/>
</dbReference>
<dbReference type="InterPro" id="IPR018303">
    <property type="entry name" value="ATPase_P-typ_P_site"/>
</dbReference>
<comment type="similarity">
    <text evidence="2 21">Belongs to the cation transport ATPase (P-type) (TC 3.A.3) family. Type IB subfamily.</text>
</comment>
<evidence type="ECO:0000256" key="1">
    <source>
        <dbReference type="ARBA" id="ARBA00004651"/>
    </source>
</evidence>
<dbReference type="SUPFAM" id="SSF81665">
    <property type="entry name" value="Calcium ATPase, transmembrane domain M"/>
    <property type="match status" value="1"/>
</dbReference>
<feature type="transmembrane region" description="Helical" evidence="21">
    <location>
        <begin position="231"/>
        <end position="249"/>
    </location>
</feature>
<evidence type="ECO:0000256" key="9">
    <source>
        <dbReference type="ARBA" id="ARBA00022741"/>
    </source>
</evidence>
<dbReference type="InterPro" id="IPR001757">
    <property type="entry name" value="P_typ_ATPase"/>
</dbReference>
<evidence type="ECO:0000256" key="8">
    <source>
        <dbReference type="ARBA" id="ARBA00022737"/>
    </source>
</evidence>
<evidence type="ECO:0000256" key="21">
    <source>
        <dbReference type="RuleBase" id="RU362081"/>
    </source>
</evidence>
<comment type="subcellular location">
    <subcellularLocation>
        <location evidence="1">Cell membrane</location>
        <topology evidence="1">Multi-pass membrane protein</topology>
    </subcellularLocation>
</comment>
<dbReference type="SUPFAM" id="SSF55008">
    <property type="entry name" value="HMA, heavy metal-associated domain"/>
    <property type="match status" value="2"/>
</dbReference>
<dbReference type="InterPro" id="IPR036412">
    <property type="entry name" value="HAD-like_sf"/>
</dbReference>
<evidence type="ECO:0000256" key="15">
    <source>
        <dbReference type="ARBA" id="ARBA00023008"/>
    </source>
</evidence>
<evidence type="ECO:0000313" key="24">
    <source>
        <dbReference type="Proteomes" id="UP000184251"/>
    </source>
</evidence>
<feature type="domain" description="HMA" evidence="22">
    <location>
        <begin position="80"/>
        <end position="146"/>
    </location>
</feature>
<dbReference type="Pfam" id="PF00702">
    <property type="entry name" value="Hydrolase"/>
    <property type="match status" value="1"/>
</dbReference>
<evidence type="ECO:0000256" key="20">
    <source>
        <dbReference type="ARBA" id="ARBA00049289"/>
    </source>
</evidence>
<dbReference type="EC" id="7.2.2.8" evidence="3"/>
<accession>A0A1M4VLV5</accession>
<feature type="transmembrane region" description="Helical" evidence="21">
    <location>
        <begin position="171"/>
        <end position="189"/>
    </location>
</feature>
<keyword evidence="6 21" id="KW-0812">Transmembrane</keyword>
<comment type="catalytic activity">
    <reaction evidence="20">
        <text>Cu(+)(in) + ATP + H2O = Cu(+)(out) + ADP + phosphate + H(+)</text>
        <dbReference type="Rhea" id="RHEA:25792"/>
        <dbReference type="ChEBI" id="CHEBI:15377"/>
        <dbReference type="ChEBI" id="CHEBI:15378"/>
        <dbReference type="ChEBI" id="CHEBI:30616"/>
        <dbReference type="ChEBI" id="CHEBI:43474"/>
        <dbReference type="ChEBI" id="CHEBI:49552"/>
        <dbReference type="ChEBI" id="CHEBI:456216"/>
        <dbReference type="EC" id="7.2.2.8"/>
    </reaction>
</comment>
<feature type="transmembrane region" description="Helical" evidence="21">
    <location>
        <begin position="768"/>
        <end position="785"/>
    </location>
</feature>
<dbReference type="CDD" id="cd00371">
    <property type="entry name" value="HMA"/>
    <property type="match status" value="2"/>
</dbReference>
<dbReference type="PRINTS" id="PR00941">
    <property type="entry name" value="CDATPASE"/>
</dbReference>
<evidence type="ECO:0000256" key="5">
    <source>
        <dbReference type="ARBA" id="ARBA00022448"/>
    </source>
</evidence>
<keyword evidence="7 21" id="KW-0479">Metal-binding</keyword>
<dbReference type="PANTHER" id="PTHR43520">
    <property type="entry name" value="ATP7, ISOFORM B"/>
    <property type="match status" value="1"/>
</dbReference>
<evidence type="ECO:0000256" key="6">
    <source>
        <dbReference type="ARBA" id="ARBA00022692"/>
    </source>
</evidence>
<evidence type="ECO:0000256" key="10">
    <source>
        <dbReference type="ARBA" id="ARBA00022796"/>
    </source>
</evidence>
<evidence type="ECO:0000256" key="7">
    <source>
        <dbReference type="ARBA" id="ARBA00022723"/>
    </source>
</evidence>
<dbReference type="SFLD" id="SFLDG00002">
    <property type="entry name" value="C1.7:_P-type_atpase_like"/>
    <property type="match status" value="1"/>
</dbReference>
<dbReference type="SFLD" id="SFLDS00003">
    <property type="entry name" value="Haloacid_Dehalogenase"/>
    <property type="match status" value="1"/>
</dbReference>
<dbReference type="Proteomes" id="UP000184251">
    <property type="component" value="Unassembled WGS sequence"/>
</dbReference>
<evidence type="ECO:0000256" key="11">
    <source>
        <dbReference type="ARBA" id="ARBA00022840"/>
    </source>
</evidence>
<keyword evidence="11 21" id="KW-0067">ATP-binding</keyword>
<evidence type="ECO:0000256" key="12">
    <source>
        <dbReference type="ARBA" id="ARBA00022842"/>
    </source>
</evidence>
<dbReference type="EMBL" id="FQTU01000005">
    <property type="protein sequence ID" value="SHE69760.1"/>
    <property type="molecule type" value="Genomic_DNA"/>
</dbReference>
<dbReference type="Gene3D" id="3.30.70.100">
    <property type="match status" value="2"/>
</dbReference>
<dbReference type="GO" id="GO:0005507">
    <property type="term" value="F:copper ion binding"/>
    <property type="evidence" value="ECO:0007669"/>
    <property type="project" value="InterPro"/>
</dbReference>
<sequence length="816" mass="88374">MTKQKTSFKIDGMSCSSCAANVEKKLRGLKGIQQANVSIATEKAQVEFDESTINIEAIHKAVDELGFQAIPEATDEKRLEKVLLKIEGMSCTTCAGNIEKTLADLVGAQNVSVNFASEKATVSYDPSKLRLMDIQKAVSSIGYKAFLEEDAAEGIDEDEIKIKKTEKTLKISVFFTSLIMGLMVIHMFITPIPGYLPITVVLGFPIIFGTGLHVHIGSWKALKNKSPNMDVLVSLGSLPPYLIGLLGFFFPIQTFIEMATTIMTFHLIGKYLEVRAKGRASQAIKKLIQMGAKTAKIVIQGEEVEVPVKELQIGDVMVIRPGEKIPTDGIVVDGYSTIDESMATGESMPVKRSVDDEVIGATINKQGLLKVRVTKVGKDTFLSQVIKMMEECQGSKVPIQEFADRITGYFVPAIIIITIGTFISFNVFPEFHLGIIRWGARFLPWVNPDLTPLTLAFITATAVLVISCPCALGLGTPTALMVGSGMGAERGILIRNGEAIQTIKDTKLIAFDKTGTITKGKPEVTDIITDKTVNESLLLKYAASLENGSEHPLAFAIVEKAKENNIELKDILGFEALVGRGVKGSVDGKSVLIGNRKLMTEEGVTFDKFEDDLIRLEEEAKTAMIVAVEGNLAGIVAVADPIKEDSALAIKQLEKMGIKTAMITGDNKRTAEAIGKKVGISHVISEVLPDGKVDEVRRLQDEYGNVAMVGDGINDAPALKQSNVGIAIGTGTDIAIEAADVTLVRGELTSIVSAIKLSKAIFRKIKENYFWAWFYNALFIPVAMLGLLHPMLGASAMALSSLNVVYNSLRLKKAQI</sequence>
<dbReference type="Pfam" id="PF00403">
    <property type="entry name" value="HMA"/>
    <property type="match status" value="2"/>
</dbReference>
<organism evidence="23 24">
    <name type="scientific">Alkalibacter saccharofermentans DSM 14828</name>
    <dbReference type="NCBI Taxonomy" id="1120975"/>
    <lineage>
        <taxon>Bacteria</taxon>
        <taxon>Bacillati</taxon>
        <taxon>Bacillota</taxon>
        <taxon>Clostridia</taxon>
        <taxon>Eubacteriales</taxon>
        <taxon>Eubacteriaceae</taxon>
        <taxon>Alkalibacter</taxon>
    </lineage>
</organism>
<keyword evidence="21" id="KW-1003">Cell membrane</keyword>
<keyword evidence="9 21" id="KW-0547">Nucleotide-binding</keyword>
<evidence type="ECO:0000256" key="18">
    <source>
        <dbReference type="ARBA" id="ARBA00029719"/>
    </source>
</evidence>
<dbReference type="FunFam" id="3.30.70.100:FF:000005">
    <property type="entry name" value="Copper-exporting P-type ATPase A"/>
    <property type="match status" value="2"/>
</dbReference>
<proteinExistence type="inferred from homology"/>
<dbReference type="STRING" id="1120975.SAMN02746064_01034"/>
<dbReference type="InterPro" id="IPR017969">
    <property type="entry name" value="Heavy-metal-associated_CS"/>
</dbReference>
<reference evidence="23 24" key="1">
    <citation type="submission" date="2016-11" db="EMBL/GenBank/DDBJ databases">
        <authorList>
            <person name="Jaros S."/>
            <person name="Januszkiewicz K."/>
            <person name="Wedrychowicz H."/>
        </authorList>
    </citation>
    <scope>NUCLEOTIDE SEQUENCE [LARGE SCALE GENOMIC DNA]</scope>
    <source>
        <strain evidence="23 24">DSM 14828</strain>
    </source>
</reference>
<dbReference type="GO" id="GO:0005524">
    <property type="term" value="F:ATP binding"/>
    <property type="evidence" value="ECO:0007669"/>
    <property type="project" value="UniProtKB-UniRule"/>
</dbReference>
<evidence type="ECO:0000256" key="3">
    <source>
        <dbReference type="ARBA" id="ARBA00012517"/>
    </source>
</evidence>
<keyword evidence="13" id="KW-1278">Translocase</keyword>
<dbReference type="GO" id="GO:0140581">
    <property type="term" value="F:P-type monovalent copper transporter activity"/>
    <property type="evidence" value="ECO:0007669"/>
    <property type="project" value="UniProtKB-EC"/>
</dbReference>
<feature type="transmembrane region" description="Helical" evidence="21">
    <location>
        <begin position="453"/>
        <end position="474"/>
    </location>
</feature>
<dbReference type="SFLD" id="SFLDF00027">
    <property type="entry name" value="p-type_atpase"/>
    <property type="match status" value="1"/>
</dbReference>
<evidence type="ECO:0000256" key="19">
    <source>
        <dbReference type="ARBA" id="ARBA00033239"/>
    </source>
</evidence>
<dbReference type="InterPro" id="IPR027256">
    <property type="entry name" value="P-typ_ATPase_IB"/>
</dbReference>
<dbReference type="InterPro" id="IPR023299">
    <property type="entry name" value="ATPase_P-typ_cyto_dom_N"/>
</dbReference>
<dbReference type="InterPro" id="IPR023214">
    <property type="entry name" value="HAD_sf"/>
</dbReference>
<dbReference type="GO" id="GO:0005886">
    <property type="term" value="C:plasma membrane"/>
    <property type="evidence" value="ECO:0007669"/>
    <property type="project" value="UniProtKB-SubCell"/>
</dbReference>
<feature type="transmembrane region" description="Helical" evidence="21">
    <location>
        <begin position="255"/>
        <end position="272"/>
    </location>
</feature>
<dbReference type="Pfam" id="PF00122">
    <property type="entry name" value="E1-E2_ATPase"/>
    <property type="match status" value="1"/>
</dbReference>
<dbReference type="NCBIfam" id="TIGR01494">
    <property type="entry name" value="ATPase_P-type"/>
    <property type="match status" value="2"/>
</dbReference>
<evidence type="ECO:0000313" key="23">
    <source>
        <dbReference type="EMBL" id="SHE69760.1"/>
    </source>
</evidence>
<dbReference type="CDD" id="cd02094">
    <property type="entry name" value="P-type_ATPase_Cu-like"/>
    <property type="match status" value="1"/>
</dbReference>
<dbReference type="NCBIfam" id="TIGR01525">
    <property type="entry name" value="ATPase-IB_hvy"/>
    <property type="match status" value="1"/>
</dbReference>
<keyword evidence="16" id="KW-0406">Ion transport</keyword>
<feature type="transmembrane region" description="Helical" evidence="21">
    <location>
        <begin position="406"/>
        <end position="428"/>
    </location>
</feature>
<keyword evidence="24" id="KW-1185">Reference proteome</keyword>
<dbReference type="PANTHER" id="PTHR43520:SF8">
    <property type="entry name" value="P-TYPE CU(+) TRANSPORTER"/>
    <property type="match status" value="1"/>
</dbReference>
<dbReference type="SUPFAM" id="SSF81653">
    <property type="entry name" value="Calcium ATPase, transduction domain A"/>
    <property type="match status" value="1"/>
</dbReference>
<evidence type="ECO:0000256" key="16">
    <source>
        <dbReference type="ARBA" id="ARBA00023065"/>
    </source>
</evidence>
<feature type="transmembrane region" description="Helical" evidence="21">
    <location>
        <begin position="195"/>
        <end position="219"/>
    </location>
</feature>
<dbReference type="PROSITE" id="PS00154">
    <property type="entry name" value="ATPASE_E1_E2"/>
    <property type="match status" value="1"/>
</dbReference>
<dbReference type="NCBIfam" id="TIGR00003">
    <property type="entry name" value="copper ion binding protein"/>
    <property type="match status" value="2"/>
</dbReference>
<dbReference type="PROSITE" id="PS50846">
    <property type="entry name" value="HMA_2"/>
    <property type="match status" value="2"/>
</dbReference>
<dbReference type="InterPro" id="IPR036163">
    <property type="entry name" value="HMA_dom_sf"/>
</dbReference>
<keyword evidence="10" id="KW-0187">Copper transport</keyword>
<evidence type="ECO:0000259" key="22">
    <source>
        <dbReference type="PROSITE" id="PS50846"/>
    </source>
</evidence>
<dbReference type="InterPro" id="IPR023298">
    <property type="entry name" value="ATPase_P-typ_TM_dom_sf"/>
</dbReference>
<dbReference type="InterPro" id="IPR044492">
    <property type="entry name" value="P_typ_ATPase_HD_dom"/>
</dbReference>
<dbReference type="GO" id="GO:0016887">
    <property type="term" value="F:ATP hydrolysis activity"/>
    <property type="evidence" value="ECO:0007669"/>
    <property type="project" value="InterPro"/>
</dbReference>
<dbReference type="AlphaFoldDB" id="A0A1M4VLV5"/>
<gene>
    <name evidence="23" type="ORF">SAMN02746064_01034</name>
</gene>
<dbReference type="Gene3D" id="3.40.50.1000">
    <property type="entry name" value="HAD superfamily/HAD-like"/>
    <property type="match status" value="1"/>
</dbReference>
<name>A0A1M4VLV5_9FIRM</name>
<dbReference type="OrthoDB" id="9813266at2"/>
<dbReference type="RefSeq" id="WP_073270018.1">
    <property type="nucleotide sequence ID" value="NZ_FQTU01000005.1"/>
</dbReference>
<evidence type="ECO:0000256" key="17">
    <source>
        <dbReference type="ARBA" id="ARBA00023136"/>
    </source>
</evidence>
<evidence type="ECO:0000256" key="4">
    <source>
        <dbReference type="ARBA" id="ARBA00015102"/>
    </source>
</evidence>
<keyword evidence="8" id="KW-0677">Repeat</keyword>
<dbReference type="InterPro" id="IPR006122">
    <property type="entry name" value="HMA_Cu_ion-bd"/>
</dbReference>
<dbReference type="GO" id="GO:0043682">
    <property type="term" value="F:P-type divalent copper transporter activity"/>
    <property type="evidence" value="ECO:0007669"/>
    <property type="project" value="TreeGrafter"/>
</dbReference>
<dbReference type="InterPro" id="IPR059000">
    <property type="entry name" value="ATPase_P-type_domA"/>
</dbReference>
<keyword evidence="17 21" id="KW-0472">Membrane</keyword>
<evidence type="ECO:0000256" key="14">
    <source>
        <dbReference type="ARBA" id="ARBA00022989"/>
    </source>
</evidence>